<evidence type="ECO:0000256" key="3">
    <source>
        <dbReference type="ARBA" id="ARBA00023004"/>
    </source>
</evidence>
<dbReference type="EMBL" id="JANUHC010000014">
    <property type="protein sequence ID" value="MCS0633400.1"/>
    <property type="molecule type" value="Genomic_DNA"/>
</dbReference>
<dbReference type="Pfam" id="PF00034">
    <property type="entry name" value="Cytochrom_C"/>
    <property type="match status" value="1"/>
</dbReference>
<protein>
    <submittedName>
        <fullName evidence="6">Cytochrome c</fullName>
    </submittedName>
</protein>
<proteinExistence type="predicted"/>
<organism evidence="6 7">
    <name type="scientific">Telluria mixta</name>
    <dbReference type="NCBI Taxonomy" id="34071"/>
    <lineage>
        <taxon>Bacteria</taxon>
        <taxon>Pseudomonadati</taxon>
        <taxon>Pseudomonadota</taxon>
        <taxon>Betaproteobacteria</taxon>
        <taxon>Burkholderiales</taxon>
        <taxon>Oxalobacteraceae</taxon>
        <taxon>Telluria group</taxon>
        <taxon>Telluria</taxon>
    </lineage>
</organism>
<keyword evidence="7" id="KW-1185">Reference proteome</keyword>
<dbReference type="InterPro" id="IPR036909">
    <property type="entry name" value="Cyt_c-like_dom_sf"/>
</dbReference>
<sequence length="301" mass="31694">MVSKWVKRTSIALAALALLGVATAGVGKVLGERKMARSIALDVRPLDIVPDVARVDHGRYLYNTRGCAECHGANGAGRTVVSDGGMLVVAPNITAGPNGTTAHYRVIDWVRTVRHGVKPNGNPVMIMPSEDYSRLSDEDMAALVAWLEQMRPVSGVKAVIDVPVPVKALYAFGVIKDASEKIDHTVAPPQAMPAAVTPAYGAYVAATCIGCHGADLAGGRVPGAPPSWPPAARLAPGKGSAMNRYPTADAFMAMLRTGHRPDGSAISAVMPFGSFRQMNETDLRALYAYLKAVPGTTLAQR</sequence>
<evidence type="ECO:0000256" key="1">
    <source>
        <dbReference type="ARBA" id="ARBA00022617"/>
    </source>
</evidence>
<name>A0ABT2C7M5_9BURK</name>
<keyword evidence="1 4" id="KW-0349">Heme</keyword>
<dbReference type="Gene3D" id="1.10.760.10">
    <property type="entry name" value="Cytochrome c-like domain"/>
    <property type="match status" value="2"/>
</dbReference>
<dbReference type="PANTHER" id="PTHR35008">
    <property type="entry name" value="BLL4482 PROTEIN-RELATED"/>
    <property type="match status" value="1"/>
</dbReference>
<keyword evidence="3 4" id="KW-0408">Iron</keyword>
<feature type="domain" description="Cytochrome c" evidence="5">
    <location>
        <begin position="53"/>
        <end position="151"/>
    </location>
</feature>
<accession>A0ABT2C7M5</accession>
<keyword evidence="2 4" id="KW-0479">Metal-binding</keyword>
<dbReference type="PANTHER" id="PTHR35008:SF4">
    <property type="entry name" value="BLL4482 PROTEIN"/>
    <property type="match status" value="1"/>
</dbReference>
<reference evidence="6" key="1">
    <citation type="submission" date="2022-08" db="EMBL/GenBank/DDBJ databases">
        <title>Reclassification of Massilia species as members of the genera Telluria, Duganella, Pseudoduganella, Mokoshia gen. nov. and Zemynaea gen. nov. using orthogonal and non-orthogonal genome-based approaches.</title>
        <authorList>
            <person name="Bowman J.P."/>
        </authorList>
    </citation>
    <scope>NUCLEOTIDE SEQUENCE</scope>
    <source>
        <strain evidence="6">LMG 11547</strain>
    </source>
</reference>
<feature type="domain" description="Cytochrome c" evidence="5">
    <location>
        <begin position="194"/>
        <end position="294"/>
    </location>
</feature>
<dbReference type="Pfam" id="PF13442">
    <property type="entry name" value="Cytochrome_CBB3"/>
    <property type="match status" value="1"/>
</dbReference>
<comment type="caution">
    <text evidence="6">The sequence shown here is derived from an EMBL/GenBank/DDBJ whole genome shotgun (WGS) entry which is preliminary data.</text>
</comment>
<dbReference type="InterPro" id="IPR051459">
    <property type="entry name" value="Cytochrome_c-type_DH"/>
</dbReference>
<dbReference type="PROSITE" id="PS51007">
    <property type="entry name" value="CYTC"/>
    <property type="match status" value="2"/>
</dbReference>
<evidence type="ECO:0000259" key="5">
    <source>
        <dbReference type="PROSITE" id="PS51007"/>
    </source>
</evidence>
<dbReference type="RefSeq" id="WP_259452370.1">
    <property type="nucleotide sequence ID" value="NZ_CP119520.1"/>
</dbReference>
<evidence type="ECO:0000313" key="6">
    <source>
        <dbReference type="EMBL" id="MCS0633400.1"/>
    </source>
</evidence>
<gene>
    <name evidence="6" type="ORF">NX786_29080</name>
</gene>
<dbReference type="InterPro" id="IPR009056">
    <property type="entry name" value="Cyt_c-like_dom"/>
</dbReference>
<dbReference type="SUPFAM" id="SSF46626">
    <property type="entry name" value="Cytochrome c"/>
    <property type="match status" value="2"/>
</dbReference>
<evidence type="ECO:0000256" key="4">
    <source>
        <dbReference type="PROSITE-ProRule" id="PRU00433"/>
    </source>
</evidence>
<dbReference type="Proteomes" id="UP001165263">
    <property type="component" value="Unassembled WGS sequence"/>
</dbReference>
<evidence type="ECO:0000313" key="7">
    <source>
        <dbReference type="Proteomes" id="UP001165263"/>
    </source>
</evidence>
<evidence type="ECO:0000256" key="2">
    <source>
        <dbReference type="ARBA" id="ARBA00022723"/>
    </source>
</evidence>